<dbReference type="STRING" id="126673.AWC01_06375"/>
<reference evidence="9" key="3">
    <citation type="submission" date="2020-02" db="EMBL/GenBank/DDBJ databases">
        <authorList>
            <person name="Matsumoto Y."/>
            <person name="Motooka D."/>
            <person name="Nakamura S."/>
        </authorList>
    </citation>
    <scope>NUCLEOTIDE SEQUENCE</scope>
    <source>
        <strain evidence="9">JCM 12405</strain>
    </source>
</reference>
<evidence type="ECO:0000256" key="7">
    <source>
        <dbReference type="SAM" id="Phobius"/>
    </source>
</evidence>
<keyword evidence="11" id="KW-1185">Reference proteome</keyword>
<evidence type="ECO:0000313" key="9">
    <source>
        <dbReference type="EMBL" id="BBZ07025.1"/>
    </source>
</evidence>
<name>A0A1X1TG52_9MYCO</name>
<keyword evidence="3" id="KW-0560">Oxidoreductase</keyword>
<gene>
    <name evidence="10" type="ORF">AWC01_06375</name>
    <name evidence="9" type="ORF">MDOR_11940</name>
</gene>
<dbReference type="InterPro" id="IPR036249">
    <property type="entry name" value="Thioredoxin-like_sf"/>
</dbReference>
<feature type="transmembrane region" description="Helical" evidence="7">
    <location>
        <begin position="12"/>
        <end position="31"/>
    </location>
</feature>
<proteinExistence type="inferred from homology"/>
<dbReference type="SUPFAM" id="SSF52833">
    <property type="entry name" value="Thioredoxin-like"/>
    <property type="match status" value="1"/>
</dbReference>
<evidence type="ECO:0000259" key="8">
    <source>
        <dbReference type="PROSITE" id="PS51352"/>
    </source>
</evidence>
<keyword evidence="5" id="KW-0676">Redox-active center</keyword>
<sequence>MASQRSAVGKEVAFIGGLVVIAVALILYLLMSSPDAAAPTAGPPATLQAVEPSVPAAERQSPLSVERRVEADPLAMGDREAPVVMVMFADYRCPFCAKFSRETEPELVQRFVESGTLRLEWRDLPIFGEQSMLAARAGRAAAEQGKFWEFNHAVFAVAPERGHADLTEDALIEFAQQAGVGDIAAFTAGMRDGTFNAAIDADLAQGNSIGVPSTPAFVVNGVPMLGAQPTEMFVRAIEDAAKRP</sequence>
<reference evidence="10 11" key="1">
    <citation type="submission" date="2016-01" db="EMBL/GenBank/DDBJ databases">
        <title>The new phylogeny of the genus Mycobacterium.</title>
        <authorList>
            <person name="Tarcisio F."/>
            <person name="Conor M."/>
            <person name="Antonella G."/>
            <person name="Elisabetta G."/>
            <person name="Giulia F.S."/>
            <person name="Sara T."/>
            <person name="Anna F."/>
            <person name="Clotilde B."/>
            <person name="Roberto B."/>
            <person name="Veronica D.S."/>
            <person name="Fabio R."/>
            <person name="Monica P."/>
            <person name="Olivier J."/>
            <person name="Enrico T."/>
            <person name="Nicola S."/>
        </authorList>
    </citation>
    <scope>NUCLEOTIDE SEQUENCE [LARGE SCALE GENOMIC DNA]</scope>
    <source>
        <strain evidence="10 11">DSM 44339</strain>
    </source>
</reference>
<dbReference type="Proteomes" id="UP000467201">
    <property type="component" value="Chromosome"/>
</dbReference>
<keyword evidence="7" id="KW-0472">Membrane</keyword>
<evidence type="ECO:0000256" key="2">
    <source>
        <dbReference type="ARBA" id="ARBA00022729"/>
    </source>
</evidence>
<evidence type="ECO:0000256" key="4">
    <source>
        <dbReference type="ARBA" id="ARBA00023157"/>
    </source>
</evidence>
<dbReference type="Pfam" id="PF13462">
    <property type="entry name" value="Thioredoxin_4"/>
    <property type="match status" value="1"/>
</dbReference>
<evidence type="ECO:0000313" key="11">
    <source>
        <dbReference type="Proteomes" id="UP000193564"/>
    </source>
</evidence>
<evidence type="ECO:0000256" key="5">
    <source>
        <dbReference type="ARBA" id="ARBA00023284"/>
    </source>
</evidence>
<reference evidence="9 12" key="2">
    <citation type="journal article" date="2019" name="Emerg. Microbes Infect.">
        <title>Comprehensive subspecies identification of 175 nontuberculous mycobacteria species based on 7547 genomic profiles.</title>
        <authorList>
            <person name="Matsumoto Y."/>
            <person name="Kinjo T."/>
            <person name="Motooka D."/>
            <person name="Nabeya D."/>
            <person name="Jung N."/>
            <person name="Uechi K."/>
            <person name="Horii T."/>
            <person name="Iida T."/>
            <person name="Fujita J."/>
            <person name="Nakamura S."/>
        </authorList>
    </citation>
    <scope>NUCLEOTIDE SEQUENCE [LARGE SCALE GENOMIC DNA]</scope>
    <source>
        <strain evidence="9 12">JCM 12405</strain>
    </source>
</reference>
<evidence type="ECO:0000313" key="10">
    <source>
        <dbReference type="EMBL" id="ORV43519.1"/>
    </source>
</evidence>
<keyword evidence="7" id="KW-1133">Transmembrane helix</keyword>
<dbReference type="PANTHER" id="PTHR13887:SF14">
    <property type="entry name" value="DISULFIDE BOND FORMATION PROTEIN D"/>
    <property type="match status" value="1"/>
</dbReference>
<evidence type="ECO:0000256" key="3">
    <source>
        <dbReference type="ARBA" id="ARBA00023002"/>
    </source>
</evidence>
<feature type="domain" description="Thioredoxin" evidence="8">
    <location>
        <begin position="36"/>
        <end position="242"/>
    </location>
</feature>
<dbReference type="Proteomes" id="UP000193564">
    <property type="component" value="Unassembled WGS sequence"/>
</dbReference>
<dbReference type="PROSITE" id="PS51352">
    <property type="entry name" value="THIOREDOXIN_2"/>
    <property type="match status" value="1"/>
</dbReference>
<dbReference type="RefSeq" id="WP_085189104.1">
    <property type="nucleotide sequence ID" value="NZ_AP022605.1"/>
</dbReference>
<evidence type="ECO:0000313" key="12">
    <source>
        <dbReference type="Proteomes" id="UP000467201"/>
    </source>
</evidence>
<keyword evidence="7" id="KW-0812">Transmembrane</keyword>
<feature type="region of interest" description="Disordered" evidence="6">
    <location>
        <begin position="40"/>
        <end position="64"/>
    </location>
</feature>
<dbReference type="EMBL" id="LQOS01000018">
    <property type="protein sequence ID" value="ORV43519.1"/>
    <property type="molecule type" value="Genomic_DNA"/>
</dbReference>
<protein>
    <submittedName>
        <fullName evidence="10">Disulfide bond formation protein</fullName>
    </submittedName>
</protein>
<dbReference type="AlphaFoldDB" id="A0A1X1TG52"/>
<keyword evidence="4" id="KW-1015">Disulfide bond</keyword>
<dbReference type="OrthoDB" id="117402at2"/>
<dbReference type="GO" id="GO:0016491">
    <property type="term" value="F:oxidoreductase activity"/>
    <property type="evidence" value="ECO:0007669"/>
    <property type="project" value="UniProtKB-KW"/>
</dbReference>
<dbReference type="InterPro" id="IPR012336">
    <property type="entry name" value="Thioredoxin-like_fold"/>
</dbReference>
<dbReference type="Gene3D" id="3.40.30.10">
    <property type="entry name" value="Glutaredoxin"/>
    <property type="match status" value="1"/>
</dbReference>
<dbReference type="KEGG" id="mdr:MDOR_11940"/>
<dbReference type="PANTHER" id="PTHR13887">
    <property type="entry name" value="GLUTATHIONE S-TRANSFERASE KAPPA"/>
    <property type="match status" value="1"/>
</dbReference>
<comment type="similarity">
    <text evidence="1">Belongs to the thioredoxin family. DsbA subfamily.</text>
</comment>
<organism evidence="10 11">
    <name type="scientific">Mycolicibacterium doricum</name>
    <dbReference type="NCBI Taxonomy" id="126673"/>
    <lineage>
        <taxon>Bacteria</taxon>
        <taxon>Bacillati</taxon>
        <taxon>Actinomycetota</taxon>
        <taxon>Actinomycetes</taxon>
        <taxon>Mycobacteriales</taxon>
        <taxon>Mycobacteriaceae</taxon>
        <taxon>Mycolicibacterium</taxon>
    </lineage>
</organism>
<evidence type="ECO:0000256" key="6">
    <source>
        <dbReference type="SAM" id="MobiDB-lite"/>
    </source>
</evidence>
<dbReference type="InterPro" id="IPR013766">
    <property type="entry name" value="Thioredoxin_domain"/>
</dbReference>
<dbReference type="EMBL" id="AP022605">
    <property type="protein sequence ID" value="BBZ07025.1"/>
    <property type="molecule type" value="Genomic_DNA"/>
</dbReference>
<accession>A0A1X1TG52</accession>
<evidence type="ECO:0000256" key="1">
    <source>
        <dbReference type="ARBA" id="ARBA00005791"/>
    </source>
</evidence>
<keyword evidence="2" id="KW-0732">Signal</keyword>